<evidence type="ECO:0000256" key="7">
    <source>
        <dbReference type="SAM" id="MobiDB-lite"/>
    </source>
</evidence>
<reference evidence="8" key="1">
    <citation type="submission" date="2021-04" db="EMBL/GenBank/DDBJ databases">
        <authorList>
            <person name="Chebbi M.A.C M."/>
        </authorList>
    </citation>
    <scope>NUCLEOTIDE SEQUENCE</scope>
</reference>
<dbReference type="SMART" id="SM00028">
    <property type="entry name" value="TPR"/>
    <property type="match status" value="2"/>
</dbReference>
<evidence type="ECO:0000256" key="2">
    <source>
        <dbReference type="ARBA" id="ARBA00008402"/>
    </source>
</evidence>
<keyword evidence="5" id="KW-0539">Nucleus</keyword>
<dbReference type="PANTHER" id="PTHR15081">
    <property type="entry name" value="NUCLEAR AUTOANTIGENIC SPERM PROTEIN NASP -RELATED"/>
    <property type="match status" value="1"/>
</dbReference>
<feature type="repeat" description="TPR" evidence="6">
    <location>
        <begin position="214"/>
        <end position="247"/>
    </location>
</feature>
<dbReference type="GO" id="GO:0006335">
    <property type="term" value="P:DNA replication-dependent chromatin assembly"/>
    <property type="evidence" value="ECO:0007669"/>
    <property type="project" value="TreeGrafter"/>
</dbReference>
<evidence type="ECO:0000256" key="1">
    <source>
        <dbReference type="ARBA" id="ARBA00004123"/>
    </source>
</evidence>
<dbReference type="PANTHER" id="PTHR15081:SF1">
    <property type="entry name" value="NUCLEAR AUTOANTIGENIC SPERM PROTEIN"/>
    <property type="match status" value="1"/>
</dbReference>
<keyword evidence="3" id="KW-0677">Repeat</keyword>
<feature type="compositionally biased region" description="Polar residues" evidence="7">
    <location>
        <begin position="353"/>
        <end position="373"/>
    </location>
</feature>
<dbReference type="AlphaFoldDB" id="A0A8J2HG34"/>
<evidence type="ECO:0000256" key="4">
    <source>
        <dbReference type="ARBA" id="ARBA00022803"/>
    </source>
</evidence>
<comment type="similarity">
    <text evidence="2">Belongs to the NASP family.</text>
</comment>
<feature type="repeat" description="TPR" evidence="6">
    <location>
        <begin position="256"/>
        <end position="289"/>
    </location>
</feature>
<dbReference type="SUPFAM" id="SSF48452">
    <property type="entry name" value="TPR-like"/>
    <property type="match status" value="1"/>
</dbReference>
<keyword evidence="9" id="KW-1185">Reference proteome</keyword>
<feature type="region of interest" description="Disordered" evidence="7">
    <location>
        <begin position="162"/>
        <end position="184"/>
    </location>
</feature>
<dbReference type="EMBL" id="CAJNRD030001120">
    <property type="protein sequence ID" value="CAG5093333.1"/>
    <property type="molecule type" value="Genomic_DNA"/>
</dbReference>
<gene>
    <name evidence="8" type="ORF">HICCMSTLAB_LOCUS6753</name>
</gene>
<proteinExistence type="inferred from homology"/>
<dbReference type="GO" id="GO:0005654">
    <property type="term" value="C:nucleoplasm"/>
    <property type="evidence" value="ECO:0007669"/>
    <property type="project" value="TreeGrafter"/>
</dbReference>
<evidence type="ECO:0000256" key="3">
    <source>
        <dbReference type="ARBA" id="ARBA00022737"/>
    </source>
</evidence>
<feature type="compositionally biased region" description="Basic and acidic residues" evidence="7">
    <location>
        <begin position="103"/>
        <end position="114"/>
    </location>
</feature>
<name>A0A8J2HG34_COTCN</name>
<accession>A0A8J2HG34</accession>
<feature type="region of interest" description="Disordered" evidence="7">
    <location>
        <begin position="81"/>
        <end position="129"/>
    </location>
</feature>
<dbReference type="OrthoDB" id="5587616at2759"/>
<comment type="caution">
    <text evidence="8">The sequence shown here is derived from an EMBL/GenBank/DDBJ whole genome shotgun (WGS) entry which is preliminary data.</text>
</comment>
<dbReference type="InterPro" id="IPR011990">
    <property type="entry name" value="TPR-like_helical_dom_sf"/>
</dbReference>
<evidence type="ECO:0000313" key="9">
    <source>
        <dbReference type="Proteomes" id="UP000786811"/>
    </source>
</evidence>
<evidence type="ECO:0000256" key="5">
    <source>
        <dbReference type="ARBA" id="ARBA00023242"/>
    </source>
</evidence>
<keyword evidence="4 6" id="KW-0802">TPR repeat</keyword>
<feature type="compositionally biased region" description="Acidic residues" evidence="7">
    <location>
        <begin position="89"/>
        <end position="102"/>
    </location>
</feature>
<dbReference type="Gene3D" id="1.25.40.10">
    <property type="entry name" value="Tetratricopeptide repeat domain"/>
    <property type="match status" value="1"/>
</dbReference>
<evidence type="ECO:0000313" key="8">
    <source>
        <dbReference type="EMBL" id="CAG5093333.1"/>
    </source>
</evidence>
<dbReference type="InterPro" id="IPR051730">
    <property type="entry name" value="NASP-like"/>
</dbReference>
<dbReference type="InterPro" id="IPR019734">
    <property type="entry name" value="TPR_rpt"/>
</dbReference>
<comment type="subcellular location">
    <subcellularLocation>
        <location evidence="1">Nucleus</location>
    </subcellularLocation>
</comment>
<dbReference type="Proteomes" id="UP000786811">
    <property type="component" value="Unassembled WGS sequence"/>
</dbReference>
<dbReference type="GO" id="GO:0042393">
    <property type="term" value="F:histone binding"/>
    <property type="evidence" value="ECO:0007669"/>
    <property type="project" value="TreeGrafter"/>
</dbReference>
<dbReference type="GO" id="GO:0034080">
    <property type="term" value="P:CENP-A containing chromatin assembly"/>
    <property type="evidence" value="ECO:0007669"/>
    <property type="project" value="TreeGrafter"/>
</dbReference>
<feature type="compositionally biased region" description="Polar residues" evidence="7">
    <location>
        <begin position="397"/>
        <end position="407"/>
    </location>
</feature>
<feature type="compositionally biased region" description="Basic and acidic residues" evidence="7">
    <location>
        <begin position="162"/>
        <end position="171"/>
    </location>
</feature>
<dbReference type="Pfam" id="PF13424">
    <property type="entry name" value="TPR_12"/>
    <property type="match status" value="1"/>
</dbReference>
<protein>
    <submittedName>
        <fullName evidence="8">Similar to NASP: Nuclear autoantigenic sperm protein (Homo sapiens)</fullName>
    </submittedName>
</protein>
<dbReference type="PROSITE" id="PS50005">
    <property type="entry name" value="TPR"/>
    <property type="match status" value="2"/>
</dbReference>
<evidence type="ECO:0000256" key="6">
    <source>
        <dbReference type="PROSITE-ProRule" id="PRU00339"/>
    </source>
</evidence>
<sequence length="407" mass="44839">MAENRATNSLENVSYPDAVTAISHGKRHLLVRDYTAAVAALAEGLRILSQTHGENADELGEPYLIYGRALLGLAREEAGILGGGVPGSEEGDNVDSEDEDSSEEKSNDTDEKNGEMLNNPKPDDLNDSNNISIEKKVAIVPGSSKDTTSTIENLNTDVTDRLTLENEKIDENSGMEDDDNESGNGIDLQVAWEVLELAKIVFQKRGSSGLKSLAETYRLLGEVAMESGNHQVAITDLKQALKIFSNEEFFDPRVLAELHYQLGLAYSLLNEFDSSIQQFNKATSLLELKINQLETMKEPPKSDDPFYTVENEIKELKELLPEIQEKITDMTDFKQEACKLVIEGIKNKVTSVPHNGASTSSTMANTAENISSSKESKSVTDISHLVRKKRKSDEPMEQNTSPLKKKC</sequence>
<feature type="region of interest" description="Disordered" evidence="7">
    <location>
        <begin position="353"/>
        <end position="407"/>
    </location>
</feature>
<organism evidence="8 9">
    <name type="scientific">Cotesia congregata</name>
    <name type="common">Parasitoid wasp</name>
    <name type="synonym">Apanteles congregatus</name>
    <dbReference type="NCBI Taxonomy" id="51543"/>
    <lineage>
        <taxon>Eukaryota</taxon>
        <taxon>Metazoa</taxon>
        <taxon>Ecdysozoa</taxon>
        <taxon>Arthropoda</taxon>
        <taxon>Hexapoda</taxon>
        <taxon>Insecta</taxon>
        <taxon>Pterygota</taxon>
        <taxon>Neoptera</taxon>
        <taxon>Endopterygota</taxon>
        <taxon>Hymenoptera</taxon>
        <taxon>Apocrita</taxon>
        <taxon>Ichneumonoidea</taxon>
        <taxon>Braconidae</taxon>
        <taxon>Microgastrinae</taxon>
        <taxon>Cotesia</taxon>
    </lineage>
</organism>